<keyword evidence="1" id="KW-0812">Transmembrane</keyword>
<organism evidence="2 3">
    <name type="scientific">Halorubrum halodurans</name>
    <dbReference type="NCBI Taxonomy" id="1383851"/>
    <lineage>
        <taxon>Archaea</taxon>
        <taxon>Methanobacteriati</taxon>
        <taxon>Methanobacteriota</taxon>
        <taxon>Stenosarchaea group</taxon>
        <taxon>Halobacteria</taxon>
        <taxon>Halobacteriales</taxon>
        <taxon>Haloferacaceae</taxon>
        <taxon>Halorubrum</taxon>
    </lineage>
</organism>
<dbReference type="EMBL" id="NHPJ01000088">
    <property type="protein sequence ID" value="OYR56444.1"/>
    <property type="molecule type" value="Genomic_DNA"/>
</dbReference>
<dbReference type="RefSeq" id="WP_094532159.1">
    <property type="nucleotide sequence ID" value="NZ_NHPJ01000088.1"/>
</dbReference>
<proteinExistence type="predicted"/>
<evidence type="ECO:0000256" key="1">
    <source>
        <dbReference type="SAM" id="Phobius"/>
    </source>
</evidence>
<keyword evidence="3" id="KW-1185">Reference proteome</keyword>
<keyword evidence="1" id="KW-1133">Transmembrane helix</keyword>
<sequence length="59" mass="6347">MCRRSRSIGADARATVRTDDRVVTVFLALLSVVVLVVLLHYAVVVLDTLPSVPPDVVGD</sequence>
<evidence type="ECO:0000313" key="3">
    <source>
        <dbReference type="Proteomes" id="UP000216308"/>
    </source>
</evidence>
<name>A0A256IIW6_9EURY</name>
<evidence type="ECO:0000313" key="2">
    <source>
        <dbReference type="EMBL" id="OYR56444.1"/>
    </source>
</evidence>
<reference evidence="2 3" key="1">
    <citation type="journal article" date="2014" name="Front. Microbiol.">
        <title>Population and genomic analysis of the genus Halorubrum.</title>
        <authorList>
            <person name="Fullmer M.S."/>
            <person name="Soucy S.M."/>
            <person name="Swithers K.S."/>
            <person name="Makkay A.M."/>
            <person name="Wheeler R."/>
            <person name="Ventosa A."/>
            <person name="Gogarten J.P."/>
            <person name="Papke R.T."/>
        </authorList>
    </citation>
    <scope>NUCLEOTIDE SEQUENCE [LARGE SCALE GENOMIC DNA]</scope>
    <source>
        <strain evidence="2 3">Cb34</strain>
    </source>
</reference>
<protein>
    <submittedName>
        <fullName evidence="2">Uncharacterized protein</fullName>
    </submittedName>
</protein>
<gene>
    <name evidence="2" type="ORF">DJ70_09050</name>
</gene>
<keyword evidence="1" id="KW-0472">Membrane</keyword>
<accession>A0A256IIW6</accession>
<comment type="caution">
    <text evidence="2">The sequence shown here is derived from an EMBL/GenBank/DDBJ whole genome shotgun (WGS) entry which is preliminary data.</text>
</comment>
<dbReference type="Proteomes" id="UP000216308">
    <property type="component" value="Unassembled WGS sequence"/>
</dbReference>
<dbReference type="AlphaFoldDB" id="A0A256IIW6"/>
<feature type="transmembrane region" description="Helical" evidence="1">
    <location>
        <begin position="21"/>
        <end position="43"/>
    </location>
</feature>